<dbReference type="RefSeq" id="XP_045960343.1">
    <property type="nucleotide sequence ID" value="XM_046107199.1"/>
</dbReference>
<evidence type="ECO:0000256" key="1">
    <source>
        <dbReference type="ARBA" id="ARBA00038158"/>
    </source>
</evidence>
<evidence type="ECO:0000256" key="2">
    <source>
        <dbReference type="SAM" id="MobiDB-lite"/>
    </source>
</evidence>
<dbReference type="OrthoDB" id="2013972at2759"/>
<keyword evidence="3" id="KW-0808">Transferase</keyword>
<dbReference type="AlphaFoldDB" id="A0A9P8ZZI5"/>
<comment type="caution">
    <text evidence="3">The sequence shown here is derived from an EMBL/GenBank/DDBJ whole genome shotgun (WGS) entry which is preliminary data.</text>
</comment>
<dbReference type="Proteomes" id="UP000758603">
    <property type="component" value="Unassembled WGS sequence"/>
</dbReference>
<dbReference type="Pfam" id="PF13489">
    <property type="entry name" value="Methyltransf_23"/>
    <property type="match status" value="1"/>
</dbReference>
<comment type="similarity">
    <text evidence="1">Belongs to the methyltransferase superfamily. LaeA methyltransferase family.</text>
</comment>
<dbReference type="PANTHER" id="PTHR43591">
    <property type="entry name" value="METHYLTRANSFERASE"/>
    <property type="match status" value="1"/>
</dbReference>
<gene>
    <name evidence="3" type="ORF">BKA67DRAFT_657968</name>
</gene>
<organism evidence="3 4">
    <name type="scientific">Truncatella angustata</name>
    <dbReference type="NCBI Taxonomy" id="152316"/>
    <lineage>
        <taxon>Eukaryota</taxon>
        <taxon>Fungi</taxon>
        <taxon>Dikarya</taxon>
        <taxon>Ascomycota</taxon>
        <taxon>Pezizomycotina</taxon>
        <taxon>Sordariomycetes</taxon>
        <taxon>Xylariomycetidae</taxon>
        <taxon>Amphisphaeriales</taxon>
        <taxon>Sporocadaceae</taxon>
        <taxon>Truncatella</taxon>
    </lineage>
</organism>
<dbReference type="SUPFAM" id="SSF53335">
    <property type="entry name" value="S-adenosyl-L-methionine-dependent methyltransferases"/>
    <property type="match status" value="1"/>
</dbReference>
<dbReference type="CDD" id="cd02440">
    <property type="entry name" value="AdoMet_MTases"/>
    <property type="match status" value="1"/>
</dbReference>
<proteinExistence type="inferred from homology"/>
<reference evidence="3" key="1">
    <citation type="journal article" date="2021" name="Nat. Commun.">
        <title>Genetic determinants of endophytism in the Arabidopsis root mycobiome.</title>
        <authorList>
            <person name="Mesny F."/>
            <person name="Miyauchi S."/>
            <person name="Thiergart T."/>
            <person name="Pickel B."/>
            <person name="Atanasova L."/>
            <person name="Karlsson M."/>
            <person name="Huettel B."/>
            <person name="Barry K.W."/>
            <person name="Haridas S."/>
            <person name="Chen C."/>
            <person name="Bauer D."/>
            <person name="Andreopoulos W."/>
            <person name="Pangilinan J."/>
            <person name="LaButti K."/>
            <person name="Riley R."/>
            <person name="Lipzen A."/>
            <person name="Clum A."/>
            <person name="Drula E."/>
            <person name="Henrissat B."/>
            <person name="Kohler A."/>
            <person name="Grigoriev I.V."/>
            <person name="Martin F.M."/>
            <person name="Hacquard S."/>
        </authorList>
    </citation>
    <scope>NUCLEOTIDE SEQUENCE</scope>
    <source>
        <strain evidence="3">MPI-SDFR-AT-0073</strain>
    </source>
</reference>
<dbReference type="GeneID" id="70136090"/>
<dbReference type="Gene3D" id="3.40.50.150">
    <property type="entry name" value="Vaccinia Virus protein VP39"/>
    <property type="match status" value="1"/>
</dbReference>
<feature type="region of interest" description="Disordered" evidence="2">
    <location>
        <begin position="382"/>
        <end position="404"/>
    </location>
</feature>
<dbReference type="GO" id="GO:0032259">
    <property type="term" value="P:methylation"/>
    <property type="evidence" value="ECO:0007669"/>
    <property type="project" value="UniProtKB-KW"/>
</dbReference>
<dbReference type="InterPro" id="IPR029063">
    <property type="entry name" value="SAM-dependent_MTases_sf"/>
</dbReference>
<accession>A0A9P8ZZI5</accession>
<name>A0A9P8ZZI5_9PEZI</name>
<keyword evidence="4" id="KW-1185">Reference proteome</keyword>
<dbReference type="GO" id="GO:0008168">
    <property type="term" value="F:methyltransferase activity"/>
    <property type="evidence" value="ECO:0007669"/>
    <property type="project" value="UniProtKB-KW"/>
</dbReference>
<feature type="compositionally biased region" description="Low complexity" evidence="2">
    <location>
        <begin position="382"/>
        <end position="393"/>
    </location>
</feature>
<sequence>MSHPFSMAQFPILPSQLLNSYNLVRPPPQLFAEQKPVAAKNVSNFITPTVPSQMLPPRDPDFAKIANDLINKALDRKPGGSSVVEPDSVLDESGRLYHGYKEGKYLLPNDAAYRLDLQHAIFRIMFNGWLALAPFSSPPKFVLDIGTGTGIWAAEFAQQNPFSYVVGTDLSAIQPVSSLRNLIFAKDDAEEPWYFPHPDPDHSQCHGHCEHWVKFDYVHLRMMLTCFDDTRTVMKHAFQNLNPGGWIEFQDTAMEFFQANQSYSGDAIMRCAEGLNRGLAAIGRDGKKAWYYERWLKEIGFVDVVHRQCWIPITPWAADPKFKKMGAFNQSNLYDGVRGISWKLLRAAGMPAEQIEKIVNESRCIRTQTTFVKDRPLEIAGSVTSSESTTSGSPALEPSTLAET</sequence>
<dbReference type="PANTHER" id="PTHR43591:SF102">
    <property type="entry name" value="S-ADENOSYL-L-METHIONINE-DEPENDENT METHYLTRANSFERASE"/>
    <property type="match status" value="1"/>
</dbReference>
<keyword evidence="3" id="KW-0489">Methyltransferase</keyword>
<evidence type="ECO:0000313" key="4">
    <source>
        <dbReference type="Proteomes" id="UP000758603"/>
    </source>
</evidence>
<dbReference type="EMBL" id="JAGPXC010000003">
    <property type="protein sequence ID" value="KAH6656078.1"/>
    <property type="molecule type" value="Genomic_DNA"/>
</dbReference>
<protein>
    <submittedName>
        <fullName evidence="3">S-adenosyl-L-methionine-dependent methyltransferase</fullName>
    </submittedName>
</protein>
<evidence type="ECO:0000313" key="3">
    <source>
        <dbReference type="EMBL" id="KAH6656078.1"/>
    </source>
</evidence>